<feature type="binding site" evidence="4">
    <location>
        <position position="68"/>
    </location>
    <ligand>
        <name>Zn(2+)</name>
        <dbReference type="ChEBI" id="CHEBI:29105"/>
    </ligand>
</feature>
<dbReference type="InterPro" id="IPR036874">
    <property type="entry name" value="Carbonic_anhydrase_sf"/>
</dbReference>
<dbReference type="SMART" id="SM00947">
    <property type="entry name" value="Pro_CA"/>
    <property type="match status" value="1"/>
</dbReference>
<feature type="binding site" evidence="4">
    <location>
        <position position="18"/>
    </location>
    <ligand>
        <name>Zn(2+)</name>
        <dbReference type="ChEBI" id="CHEBI:29105"/>
    </ligand>
</feature>
<evidence type="ECO:0000256" key="4">
    <source>
        <dbReference type="PIRSR" id="PIRSR601765-1"/>
    </source>
</evidence>
<comment type="caution">
    <text evidence="6">The sequence shown here is derived from an EMBL/GenBank/DDBJ whole genome shotgun (WGS) entry which is preliminary data.</text>
</comment>
<dbReference type="OrthoDB" id="10248475at2759"/>
<keyword evidence="2 4" id="KW-0479">Metal-binding</keyword>
<keyword evidence="5" id="KW-0456">Lyase</keyword>
<dbReference type="EMBL" id="VNKQ01000008">
    <property type="protein sequence ID" value="KAG0649169.1"/>
    <property type="molecule type" value="Genomic_DNA"/>
</dbReference>
<evidence type="ECO:0000256" key="5">
    <source>
        <dbReference type="RuleBase" id="RU003956"/>
    </source>
</evidence>
<protein>
    <recommendedName>
        <fullName evidence="5">Carbonic anhydrase</fullName>
        <ecNumber evidence="5">4.2.1.1</ecNumber>
    </recommendedName>
    <alternativeName>
        <fullName evidence="5">Carbonate dehydratase</fullName>
    </alternativeName>
</protein>
<keyword evidence="3 4" id="KW-0862">Zinc</keyword>
<accession>A0A9P7AXL6</accession>
<sequence length="213" mass="22927">MKAKEMGKTATAIISCSDPRIVPEQFLGLEFSECAIIRNAGGRTQDAMRSILALDAVGGLGTVVVIHHTDCGMSHTDEAGFEAATKSRHPALAEPGYVYGAIADPEKTILEDVKFLKSQPGLTDHINIFGLVLDTHTGVLKQAALHSLVLILAQRKHFRLPFNSSFHLVPKERDIAHDLLIFTHTTKYVNQLAATPESMSSGAGTARASDSDP</sequence>
<organism evidence="6 7">
    <name type="scientific">Hyphodiscus hymeniophilus</name>
    <dbReference type="NCBI Taxonomy" id="353542"/>
    <lineage>
        <taxon>Eukaryota</taxon>
        <taxon>Fungi</taxon>
        <taxon>Dikarya</taxon>
        <taxon>Ascomycota</taxon>
        <taxon>Pezizomycotina</taxon>
        <taxon>Leotiomycetes</taxon>
        <taxon>Helotiales</taxon>
        <taxon>Hyphodiscaceae</taxon>
        <taxon>Hyphodiscus</taxon>
    </lineage>
</organism>
<comment type="catalytic activity">
    <reaction evidence="5">
        <text>hydrogencarbonate + H(+) = CO2 + H2O</text>
        <dbReference type="Rhea" id="RHEA:10748"/>
        <dbReference type="ChEBI" id="CHEBI:15377"/>
        <dbReference type="ChEBI" id="CHEBI:15378"/>
        <dbReference type="ChEBI" id="CHEBI:16526"/>
        <dbReference type="ChEBI" id="CHEBI:17544"/>
        <dbReference type="EC" id="4.2.1.1"/>
    </reaction>
</comment>
<dbReference type="Pfam" id="PF00484">
    <property type="entry name" value="Pro_CA"/>
    <property type="match status" value="1"/>
</dbReference>
<dbReference type="GO" id="GO:0008270">
    <property type="term" value="F:zinc ion binding"/>
    <property type="evidence" value="ECO:0007669"/>
    <property type="project" value="UniProtKB-UniRule"/>
</dbReference>
<dbReference type="AlphaFoldDB" id="A0A9P7AXL6"/>
<dbReference type="PANTHER" id="PTHR43175:SF3">
    <property type="entry name" value="CARBON DISULFIDE HYDROLASE"/>
    <property type="match status" value="1"/>
</dbReference>
<evidence type="ECO:0000256" key="1">
    <source>
        <dbReference type="ARBA" id="ARBA00006217"/>
    </source>
</evidence>
<dbReference type="SUPFAM" id="SSF53056">
    <property type="entry name" value="beta-carbonic anhydrase, cab"/>
    <property type="match status" value="1"/>
</dbReference>
<comment type="cofactor">
    <cofactor evidence="4">
        <name>Zn(2+)</name>
        <dbReference type="ChEBI" id="CHEBI:29105"/>
    </cofactor>
    <text evidence="4">Binds 1 zinc ion per subunit.</text>
</comment>
<feature type="binding site" evidence="4">
    <location>
        <position position="71"/>
    </location>
    <ligand>
        <name>Zn(2+)</name>
        <dbReference type="ChEBI" id="CHEBI:29105"/>
    </ligand>
</feature>
<dbReference type="GO" id="GO:0004089">
    <property type="term" value="F:carbonate dehydratase activity"/>
    <property type="evidence" value="ECO:0007669"/>
    <property type="project" value="UniProtKB-UniRule"/>
</dbReference>
<gene>
    <name evidence="6" type="ORF">D0Z07_4434</name>
</gene>
<comment type="function">
    <text evidence="5">Reversible hydration of carbon dioxide.</text>
</comment>
<dbReference type="InterPro" id="IPR001765">
    <property type="entry name" value="Carbonic_anhydrase"/>
</dbReference>
<evidence type="ECO:0000313" key="6">
    <source>
        <dbReference type="EMBL" id="KAG0649169.1"/>
    </source>
</evidence>
<comment type="similarity">
    <text evidence="1 5">Belongs to the beta-class carbonic anhydrase family.</text>
</comment>
<proteinExistence type="inferred from homology"/>
<keyword evidence="7" id="KW-1185">Reference proteome</keyword>
<name>A0A9P7AXL6_9HELO</name>
<dbReference type="CDD" id="cd03379">
    <property type="entry name" value="beta_CA_cladeD"/>
    <property type="match status" value="1"/>
</dbReference>
<feature type="binding site" evidence="4">
    <location>
        <position position="16"/>
    </location>
    <ligand>
        <name>Zn(2+)</name>
        <dbReference type="ChEBI" id="CHEBI:29105"/>
    </ligand>
</feature>
<dbReference type="Proteomes" id="UP000785200">
    <property type="component" value="Unassembled WGS sequence"/>
</dbReference>
<evidence type="ECO:0000313" key="7">
    <source>
        <dbReference type="Proteomes" id="UP000785200"/>
    </source>
</evidence>
<dbReference type="EC" id="4.2.1.1" evidence="5"/>
<dbReference type="PANTHER" id="PTHR43175">
    <property type="entry name" value="CARBONIC ANHYDRASE"/>
    <property type="match status" value="1"/>
</dbReference>
<reference evidence="6" key="1">
    <citation type="submission" date="2019-07" db="EMBL/GenBank/DDBJ databases">
        <title>Hyphodiscus hymeniophilus genome sequencing and assembly.</title>
        <authorList>
            <person name="Kramer G."/>
            <person name="Nodwell J."/>
        </authorList>
    </citation>
    <scope>NUCLEOTIDE SEQUENCE</scope>
    <source>
        <strain evidence="6">ATCC 34498</strain>
    </source>
</reference>
<evidence type="ECO:0000256" key="2">
    <source>
        <dbReference type="ARBA" id="ARBA00022723"/>
    </source>
</evidence>
<dbReference type="Gene3D" id="3.40.1050.10">
    <property type="entry name" value="Carbonic anhydrase"/>
    <property type="match status" value="1"/>
</dbReference>
<evidence type="ECO:0000256" key="3">
    <source>
        <dbReference type="ARBA" id="ARBA00022833"/>
    </source>
</evidence>